<dbReference type="AlphaFoldDB" id="A0A0B5FRP4"/>
<dbReference type="InterPro" id="IPR001763">
    <property type="entry name" value="Rhodanese-like_dom"/>
</dbReference>
<dbReference type="Gene3D" id="3.40.250.10">
    <property type="entry name" value="Rhodanese-like domain"/>
    <property type="match status" value="1"/>
</dbReference>
<keyword evidence="4" id="KW-1185">Reference proteome</keyword>
<keyword evidence="1" id="KW-0732">Signal</keyword>
<dbReference type="PROSITE" id="PS50206">
    <property type="entry name" value="RHODANESE_3"/>
    <property type="match status" value="1"/>
</dbReference>
<dbReference type="EMBL" id="CP010311">
    <property type="protein sequence ID" value="AJF06246.1"/>
    <property type="molecule type" value="Genomic_DNA"/>
</dbReference>
<keyword evidence="3" id="KW-0808">Transferase</keyword>
<dbReference type="Proteomes" id="UP000035036">
    <property type="component" value="Chromosome"/>
</dbReference>
<feature type="signal peptide" evidence="1">
    <location>
        <begin position="1"/>
        <end position="26"/>
    </location>
</feature>
<feature type="domain" description="Rhodanese" evidence="2">
    <location>
        <begin position="68"/>
        <end position="176"/>
    </location>
</feature>
<evidence type="ECO:0000313" key="3">
    <source>
        <dbReference type="EMBL" id="AJF06246.1"/>
    </source>
</evidence>
<proteinExistence type="predicted"/>
<evidence type="ECO:0000313" key="4">
    <source>
        <dbReference type="Proteomes" id="UP000035036"/>
    </source>
</evidence>
<feature type="chain" id="PRO_5002103077" evidence="1">
    <location>
        <begin position="27"/>
        <end position="178"/>
    </location>
</feature>
<dbReference type="KEGG" id="gsb:GSUB_06320"/>
<dbReference type="SMART" id="SM00450">
    <property type="entry name" value="RHOD"/>
    <property type="match status" value="1"/>
</dbReference>
<dbReference type="GO" id="GO:0016740">
    <property type="term" value="F:transferase activity"/>
    <property type="evidence" value="ECO:0007669"/>
    <property type="project" value="UniProtKB-KW"/>
</dbReference>
<dbReference type="CDD" id="cd00158">
    <property type="entry name" value="RHOD"/>
    <property type="match status" value="1"/>
</dbReference>
<dbReference type="RefSeq" id="WP_040199797.1">
    <property type="nucleotide sequence ID" value="NZ_CP010311.1"/>
</dbReference>
<evidence type="ECO:0000256" key="1">
    <source>
        <dbReference type="SAM" id="SignalP"/>
    </source>
</evidence>
<dbReference type="HOGENOM" id="CLU_089574_6_4_7"/>
<gene>
    <name evidence="3" type="ORF">GSUB_06320</name>
</gene>
<organism evidence="3 4">
    <name type="scientific">Geoalkalibacter subterraneus</name>
    <dbReference type="NCBI Taxonomy" id="483547"/>
    <lineage>
        <taxon>Bacteria</taxon>
        <taxon>Pseudomonadati</taxon>
        <taxon>Thermodesulfobacteriota</taxon>
        <taxon>Desulfuromonadia</taxon>
        <taxon>Desulfuromonadales</taxon>
        <taxon>Geoalkalibacteraceae</taxon>
        <taxon>Geoalkalibacter</taxon>
    </lineage>
</organism>
<dbReference type="OrthoDB" id="9789585at2"/>
<protein>
    <submittedName>
        <fullName evidence="3">Sulfurtransferase</fullName>
    </submittedName>
</protein>
<dbReference type="InterPro" id="IPR036873">
    <property type="entry name" value="Rhodanese-like_dom_sf"/>
</dbReference>
<reference evidence="3 4" key="1">
    <citation type="journal article" date="2015" name="Genome Announc.">
        <title>Genomes of Geoalkalibacter ferrihydriticus Z-0531T and Geoalkalibacter subterraneus Red1T, Two Haloalkaliphilic Metal-Reducing Deltaproteobacteria.</title>
        <authorList>
            <person name="Badalamenti J.P."/>
            <person name="Krajmalnik-Brown R."/>
            <person name="Torres C.I."/>
            <person name="Bond D.R."/>
        </authorList>
    </citation>
    <scope>NUCLEOTIDE SEQUENCE [LARGE SCALE GENOMIC DNA]</scope>
    <source>
        <strain evidence="3 4">Red1</strain>
    </source>
</reference>
<dbReference type="Pfam" id="PF00581">
    <property type="entry name" value="Rhodanese"/>
    <property type="match status" value="1"/>
</dbReference>
<dbReference type="SUPFAM" id="SSF52821">
    <property type="entry name" value="Rhodanese/Cell cycle control phosphatase"/>
    <property type="match status" value="1"/>
</dbReference>
<dbReference type="STRING" id="483547.GSUB_06320"/>
<sequence>MKGIKAFSFLAVGVFLLVGFSNPSEAFWDNKFEQEVTKEAEAVKLVREVQRGGYDVVTTDELKAWIDSGKDILIVDTMPYEDSYKKQHIPGAVQFLFPIPDMEEWDTAETNGRTPDDFLELLGDDKDRTIVVYCGFVKCTRSHNGAAWAVNLGYNNVYRHPGGVFAWKGAGYPLDKAE</sequence>
<accession>A0A0B5FRP4</accession>
<name>A0A0B5FRP4_9BACT</name>
<evidence type="ECO:0000259" key="2">
    <source>
        <dbReference type="PROSITE" id="PS50206"/>
    </source>
</evidence>